<evidence type="ECO:0000313" key="2">
    <source>
        <dbReference type="EMBL" id="SFF57280.1"/>
    </source>
</evidence>
<dbReference type="Proteomes" id="UP000199771">
    <property type="component" value="Unassembled WGS sequence"/>
</dbReference>
<keyword evidence="3" id="KW-1185">Reference proteome</keyword>
<dbReference type="InterPro" id="IPR010752">
    <property type="entry name" value="DUF1329"/>
</dbReference>
<dbReference type="CDD" id="cd16329">
    <property type="entry name" value="LolA_like"/>
    <property type="match status" value="1"/>
</dbReference>
<dbReference type="OrthoDB" id="6751304at2"/>
<feature type="chain" id="PRO_5011600804" description="DUF1329 domain-containing protein" evidence="1">
    <location>
        <begin position="22"/>
        <end position="458"/>
    </location>
</feature>
<evidence type="ECO:0000313" key="3">
    <source>
        <dbReference type="Proteomes" id="UP000199771"/>
    </source>
</evidence>
<sequence>MPIGHVRAVRWAAVGWCLAHAAMAPPSAAQPAAPEDPERTCLGAERAGTADGVATYTGRWVGHWPGLQQAHGYTPGPYADEKPVLTITAQNMAQHADRLTEGQKALFKAYPDHFRMRIYPSHRDFGVPDWVCAAARHNAQHATLGDEGLSVRGAVGGAPAFPFPRDGLEAIRSVQTAYRAWTEKAEFDVATVYPGGQIAWGRYRLMTMSPMHKPGPQRPSLSERIGTYFYAAMLLPERDRGRVSVGFQANNFTEGSTHAWEYQPGTRRVRQAPEVGFDYPVPPTGMHTSDEDGGFNGSPERYQWTLVGKKALYVPYHNFRINDPALTYRELLTPYTLNPELLRYELHRVWIVEATLKPGMRHIYARRRLYIDEDSWQVLTADHYDARGSLWRIPVSLSFYAQEAAAFHRGVQIFHDLDARAYEAINLVNERGAENGWRFNTPMNPAMFAPEAAARPLR</sequence>
<accession>A0A1I2JTL1</accession>
<reference evidence="2 3" key="1">
    <citation type="submission" date="2016-10" db="EMBL/GenBank/DDBJ databases">
        <authorList>
            <person name="de Groot N.N."/>
        </authorList>
    </citation>
    <scope>NUCLEOTIDE SEQUENCE [LARGE SCALE GENOMIC DNA]</scope>
    <source>
        <strain evidence="2 3">DSM 23609</strain>
    </source>
</reference>
<name>A0A1I2JTL1_9GAMM</name>
<dbReference type="RefSeq" id="WP_091534434.1">
    <property type="nucleotide sequence ID" value="NZ_FOOC01000009.1"/>
</dbReference>
<keyword evidence="1" id="KW-0732">Signal</keyword>
<feature type="signal peptide" evidence="1">
    <location>
        <begin position="1"/>
        <end position="21"/>
    </location>
</feature>
<gene>
    <name evidence="2" type="ORF">SAMN04488120_10994</name>
</gene>
<organism evidence="2 3">
    <name type="scientific">Fontimonas thermophila</name>
    <dbReference type="NCBI Taxonomy" id="1076937"/>
    <lineage>
        <taxon>Bacteria</taxon>
        <taxon>Pseudomonadati</taxon>
        <taxon>Pseudomonadota</taxon>
        <taxon>Gammaproteobacteria</taxon>
        <taxon>Nevskiales</taxon>
        <taxon>Nevskiaceae</taxon>
        <taxon>Fontimonas</taxon>
    </lineage>
</organism>
<dbReference type="AlphaFoldDB" id="A0A1I2JTL1"/>
<dbReference type="EMBL" id="FOOC01000009">
    <property type="protein sequence ID" value="SFF57280.1"/>
    <property type="molecule type" value="Genomic_DNA"/>
</dbReference>
<protein>
    <recommendedName>
        <fullName evidence="4">DUF1329 domain-containing protein</fullName>
    </recommendedName>
</protein>
<dbReference type="STRING" id="1076937.SAMN04488120_10994"/>
<dbReference type="Gene3D" id="2.50.20.10">
    <property type="entry name" value="Lipoprotein localisation LolA/LolB/LppX"/>
    <property type="match status" value="1"/>
</dbReference>
<evidence type="ECO:0000256" key="1">
    <source>
        <dbReference type="SAM" id="SignalP"/>
    </source>
</evidence>
<evidence type="ECO:0008006" key="4">
    <source>
        <dbReference type="Google" id="ProtNLM"/>
    </source>
</evidence>
<proteinExistence type="predicted"/>
<dbReference type="Pfam" id="PF07044">
    <property type="entry name" value="DUF1329"/>
    <property type="match status" value="1"/>
</dbReference>